<keyword evidence="1" id="KW-0472">Membrane</keyword>
<keyword evidence="1" id="KW-1133">Transmembrane helix</keyword>
<dbReference type="EMBL" id="AP018738">
    <property type="protein sequence ID" value="BBE51810.1"/>
    <property type="molecule type" value="Genomic_DNA"/>
</dbReference>
<organism evidence="2 3">
    <name type="scientific">Ferriphaselus amnicola</name>
    <dbReference type="NCBI Taxonomy" id="1188319"/>
    <lineage>
        <taxon>Bacteria</taxon>
        <taxon>Pseudomonadati</taxon>
        <taxon>Pseudomonadota</taxon>
        <taxon>Betaproteobacteria</taxon>
        <taxon>Nitrosomonadales</taxon>
        <taxon>Gallionellaceae</taxon>
        <taxon>Ferriphaselus</taxon>
    </lineage>
</organism>
<reference evidence="2 3" key="1">
    <citation type="submission" date="2018-06" db="EMBL/GenBank/DDBJ databases">
        <title>OYT1 Genome Sequencing.</title>
        <authorList>
            <person name="Kato S."/>
            <person name="Itoh T."/>
            <person name="Ohkuma M."/>
        </authorList>
    </citation>
    <scope>NUCLEOTIDE SEQUENCE [LARGE SCALE GENOMIC DNA]</scope>
    <source>
        <strain evidence="2 3">OYT1</strain>
    </source>
</reference>
<accession>A0A2Z6GED6</accession>
<dbReference type="AlphaFoldDB" id="A0A2Z6GED6"/>
<keyword evidence="3" id="KW-1185">Reference proteome</keyword>
<dbReference type="Proteomes" id="UP000033070">
    <property type="component" value="Chromosome"/>
</dbReference>
<keyword evidence="1" id="KW-0812">Transmembrane</keyword>
<sequence length="195" mass="20927">MNELLKTILPWIGAAATGNVPQLVGMAATAIGQAIGVEVEPNQRAIQQAVASATPEQLATLRQADNDFALRMQSLGFANLEELERVAAGDRKDARARDVSLHLAGYRNQRADLMVLTDVIGLLFGLLGMLALGYVKAKYPDAISEGVFGALLAQLSTVTSYFGLSLRDAHQFEFGSSRGSRDKDELLAKAPSIRQ</sequence>
<dbReference type="KEGG" id="fam:OYT1_ch2294"/>
<dbReference type="OrthoDB" id="8908146at2"/>
<evidence type="ECO:0000256" key="1">
    <source>
        <dbReference type="SAM" id="Phobius"/>
    </source>
</evidence>
<evidence type="ECO:0000313" key="3">
    <source>
        <dbReference type="Proteomes" id="UP000033070"/>
    </source>
</evidence>
<dbReference type="RefSeq" id="WP_062626736.1">
    <property type="nucleotide sequence ID" value="NZ_AP018738.1"/>
</dbReference>
<proteinExistence type="predicted"/>
<dbReference type="STRING" id="1188319.OYT1_01563"/>
<gene>
    <name evidence="2" type="ORF">OYT1_ch2294</name>
</gene>
<feature type="transmembrane region" description="Helical" evidence="1">
    <location>
        <begin position="113"/>
        <end position="135"/>
    </location>
</feature>
<feature type="transmembrane region" description="Helical" evidence="1">
    <location>
        <begin position="147"/>
        <end position="164"/>
    </location>
</feature>
<protein>
    <submittedName>
        <fullName evidence="2">Uncharacterized protein</fullName>
    </submittedName>
</protein>
<evidence type="ECO:0000313" key="2">
    <source>
        <dbReference type="EMBL" id="BBE51810.1"/>
    </source>
</evidence>
<name>A0A2Z6GED6_9PROT</name>